<keyword evidence="1" id="KW-0175">Coiled coil</keyword>
<dbReference type="PANTHER" id="PTHR35076:SF1">
    <property type="entry name" value="TUBULIN EPSILON AND DELTA COMPLEX PROTEIN 1"/>
    <property type="match status" value="1"/>
</dbReference>
<name>A0A0B7A895_9EUPU</name>
<evidence type="ECO:0000313" key="3">
    <source>
        <dbReference type="EMBL" id="CEK76205.1"/>
    </source>
</evidence>
<gene>
    <name evidence="3" type="primary">ORF98997</name>
</gene>
<evidence type="ECO:0000259" key="2">
    <source>
        <dbReference type="Pfam" id="PF14970"/>
    </source>
</evidence>
<dbReference type="InterPro" id="IPR043535">
    <property type="entry name" value="TEDC1"/>
</dbReference>
<feature type="non-terminal residue" evidence="3">
    <location>
        <position position="1"/>
    </location>
</feature>
<dbReference type="AlphaFoldDB" id="A0A0B7A895"/>
<protein>
    <recommendedName>
        <fullName evidence="2">Tubulin epsilon and delta complex protein 1 domain-containing protein</fullName>
    </recommendedName>
</protein>
<accession>A0A0B7A895</accession>
<reference evidence="3" key="1">
    <citation type="submission" date="2014-12" db="EMBL/GenBank/DDBJ databases">
        <title>Insight into the proteome of Arion vulgaris.</title>
        <authorList>
            <person name="Aradska J."/>
            <person name="Bulat T."/>
            <person name="Smidak R."/>
            <person name="Sarate P."/>
            <person name="Gangsoo J."/>
            <person name="Sialana F."/>
            <person name="Bilban M."/>
            <person name="Lubec G."/>
        </authorList>
    </citation>
    <scope>NUCLEOTIDE SEQUENCE</scope>
    <source>
        <tissue evidence="3">Skin</tissue>
    </source>
</reference>
<evidence type="ECO:0000256" key="1">
    <source>
        <dbReference type="SAM" id="Coils"/>
    </source>
</evidence>
<sequence length="471" mass="54516">IESTCMAGSSQVRKVIELFCKILEENKLCIFRAETLRQAKFNRDSATQPLWKLLFNIVCFCDSHSSDKKYQPTLCHVIKEEEIVFVKSMLQKWGYLNQSFARLPHDFSTGSQELLLALGWVIHTQMLFDKLIAARSNPLQQELMKFVHQEDPVTDTERLPLPGSGSKNRSLKDKIQLQLMLCGKLRLSIRRLYMAHQELTCLKSTICKSTDGVSLQADYNHLLPLEVYLLRHPDSLKKMMSELEEDNVQLKSLLDWRDQEHVFWEWMDSVLTLYIQERRCSASDRLSDTEEVYLPVPEDLGNQITESRAKLRDFILQHETNIENMEQLILRKRVSHTEVEVLKYNLEIEISQVAQKLQDCGRGWKWNAESQQSGVPVEDIAKPESQAETVPLQQRKSKYMVQSAQAIRAAKQSGILEAAKIEMSSLERRVHQLESELRQLEKKNLSKLQSVIEKDAGLICIQPRYCQNVLV</sequence>
<dbReference type="Pfam" id="PF14970">
    <property type="entry name" value="TEDC1"/>
    <property type="match status" value="1"/>
</dbReference>
<feature type="coiled-coil region" evidence="1">
    <location>
        <begin position="416"/>
        <end position="450"/>
    </location>
</feature>
<dbReference type="EMBL" id="HACG01029340">
    <property type="protein sequence ID" value="CEK76205.1"/>
    <property type="molecule type" value="Transcribed_RNA"/>
</dbReference>
<dbReference type="InterPro" id="IPR027996">
    <property type="entry name" value="TEDC1_dom"/>
</dbReference>
<organism evidence="3">
    <name type="scientific">Arion vulgaris</name>
    <dbReference type="NCBI Taxonomy" id="1028688"/>
    <lineage>
        <taxon>Eukaryota</taxon>
        <taxon>Metazoa</taxon>
        <taxon>Spiralia</taxon>
        <taxon>Lophotrochozoa</taxon>
        <taxon>Mollusca</taxon>
        <taxon>Gastropoda</taxon>
        <taxon>Heterobranchia</taxon>
        <taxon>Euthyneura</taxon>
        <taxon>Panpulmonata</taxon>
        <taxon>Eupulmonata</taxon>
        <taxon>Stylommatophora</taxon>
        <taxon>Helicina</taxon>
        <taxon>Arionoidea</taxon>
        <taxon>Arionidae</taxon>
        <taxon>Arion</taxon>
    </lineage>
</organism>
<dbReference type="PANTHER" id="PTHR35076">
    <property type="entry name" value="TUBULIN EPSILON AND DELTA COMPLEX PROTEIN 1"/>
    <property type="match status" value="1"/>
</dbReference>
<feature type="domain" description="Tubulin epsilon and delta complex protein 1" evidence="2">
    <location>
        <begin position="94"/>
        <end position="271"/>
    </location>
</feature>
<proteinExistence type="predicted"/>